<accession>A0A841GVI5</accession>
<organism evidence="1 2">
    <name type="scientific">Longimicrobium terrae</name>
    <dbReference type="NCBI Taxonomy" id="1639882"/>
    <lineage>
        <taxon>Bacteria</taxon>
        <taxon>Pseudomonadati</taxon>
        <taxon>Gemmatimonadota</taxon>
        <taxon>Longimicrobiia</taxon>
        <taxon>Longimicrobiales</taxon>
        <taxon>Longimicrobiaceae</taxon>
        <taxon>Longimicrobium</taxon>
    </lineage>
</organism>
<keyword evidence="2" id="KW-1185">Reference proteome</keyword>
<proteinExistence type="predicted"/>
<gene>
    <name evidence="1" type="ORF">HNQ61_000446</name>
</gene>
<name>A0A841GVI5_9BACT</name>
<evidence type="ECO:0000313" key="1">
    <source>
        <dbReference type="EMBL" id="MBB6068835.1"/>
    </source>
</evidence>
<dbReference type="RefSeq" id="WP_170031255.1">
    <property type="nucleotide sequence ID" value="NZ_JABDTL010000001.1"/>
</dbReference>
<dbReference type="Proteomes" id="UP000582837">
    <property type="component" value="Unassembled WGS sequence"/>
</dbReference>
<protein>
    <submittedName>
        <fullName evidence="1">Uncharacterized protein</fullName>
    </submittedName>
</protein>
<dbReference type="AlphaFoldDB" id="A0A841GVI5"/>
<sequence length="45" mass="5052">MKRWTDPSSGARILLALLPGTSAVALTYTTVETDQWEQRKARGQF</sequence>
<evidence type="ECO:0000313" key="2">
    <source>
        <dbReference type="Proteomes" id="UP000582837"/>
    </source>
</evidence>
<dbReference type="EMBL" id="JACHIA010000001">
    <property type="protein sequence ID" value="MBB6068835.1"/>
    <property type="molecule type" value="Genomic_DNA"/>
</dbReference>
<comment type="caution">
    <text evidence="1">The sequence shown here is derived from an EMBL/GenBank/DDBJ whole genome shotgun (WGS) entry which is preliminary data.</text>
</comment>
<reference evidence="1 2" key="1">
    <citation type="submission" date="2020-08" db="EMBL/GenBank/DDBJ databases">
        <title>Genomic Encyclopedia of Type Strains, Phase IV (KMG-IV): sequencing the most valuable type-strain genomes for metagenomic binning, comparative biology and taxonomic classification.</title>
        <authorList>
            <person name="Goeker M."/>
        </authorList>
    </citation>
    <scope>NUCLEOTIDE SEQUENCE [LARGE SCALE GENOMIC DNA]</scope>
    <source>
        <strain evidence="1 2">DSM 29007</strain>
    </source>
</reference>